<dbReference type="InterPro" id="IPR004219">
    <property type="entry name" value="TTvirus_Unk"/>
</dbReference>
<evidence type="ECO:0000256" key="3">
    <source>
        <dbReference type="ARBA" id="ARBA00018091"/>
    </source>
</evidence>
<keyword evidence="6 7" id="KW-0946">Virion</keyword>
<evidence type="ECO:0000256" key="1">
    <source>
        <dbReference type="ARBA" id="ARBA00004328"/>
    </source>
</evidence>
<dbReference type="GO" id="GO:0039615">
    <property type="term" value="C:T=1 icosahedral viral capsid"/>
    <property type="evidence" value="ECO:0007669"/>
    <property type="project" value="UniProtKB-UniRule"/>
</dbReference>
<organism evidence="9">
    <name type="scientific">Alphatorquevirus homin29</name>
    <dbReference type="NCBI Taxonomy" id="3048427"/>
    <lineage>
        <taxon>Viruses</taxon>
        <taxon>Monodnaviria</taxon>
        <taxon>Shotokuvirae</taxon>
        <taxon>Commensaviricota</taxon>
        <taxon>Cardeaviricetes</taxon>
        <taxon>Sanitavirales</taxon>
        <taxon>Anelloviridae</taxon>
        <taxon>Alphatorquevirus</taxon>
    </lineage>
</organism>
<evidence type="ECO:0000256" key="7">
    <source>
        <dbReference type="RuleBase" id="RU361230"/>
    </source>
</evidence>
<name>A0AAU8H447_9VIRU</name>
<evidence type="ECO:0000256" key="5">
    <source>
        <dbReference type="ARBA" id="ARBA00022561"/>
    </source>
</evidence>
<dbReference type="Pfam" id="PF02956">
    <property type="entry name" value="TT_ORF1"/>
    <property type="match status" value="1"/>
</dbReference>
<reference evidence="9" key="1">
    <citation type="submission" date="2024-05" db="EMBL/GenBank/DDBJ databases">
        <authorList>
            <person name="Laubscher F."/>
            <person name="Chudzinski V."/>
            <person name="Cordey S."/>
            <person name="Hosszu-Fellous K."/>
            <person name="Kaiser L."/>
        </authorList>
    </citation>
    <scope>NUCLEOTIDE SEQUENCE</scope>
    <source>
        <strain evidence="9">GE-0849-24-005</strain>
    </source>
</reference>
<keyword evidence="4 7" id="KW-1140">T=1 icosahedral capsid protein</keyword>
<evidence type="ECO:0000256" key="6">
    <source>
        <dbReference type="ARBA" id="ARBA00022844"/>
    </source>
</evidence>
<keyword evidence="5 7" id="KW-0167">Capsid protein</keyword>
<proteinExistence type="inferred from homology"/>
<protein>
    <recommendedName>
        <fullName evidence="3 7">Capsid protein</fullName>
    </recommendedName>
</protein>
<feature type="compositionally biased region" description="Acidic residues" evidence="8">
    <location>
        <begin position="670"/>
        <end position="688"/>
    </location>
</feature>
<comment type="function">
    <text evidence="7">Self-assembles to form an icosahedral capsid.</text>
</comment>
<feature type="region of interest" description="Disordered" evidence="8">
    <location>
        <begin position="669"/>
        <end position="689"/>
    </location>
</feature>
<sequence length="731" mass="86745">MAYYWGRWRRRWRPRWRRRRTWGVRRRRTRRAFPRRRRGRYVSRRWRRRYRRRPRRGRRRHRRRRRRRPTLILRQWQPDVVKTCHITGWLPFIVCGTGNTQFNYITHADDITPRGAPYGGNFTNMTFTLEALFEQFQYHRNRWSRSNHDLDMARYLYTTLKLYRHESVDYIVSYTRTGPFQISHLSHLSTHPLLMLLSKHRVVVPSLRTKPKGKKAIKIRIRPPKLMQNKWYFTKDIADLGLFQVWATCCELRNPWLRSGTLSPCVGFAVLKNSIYTNLSNLPDQQEARIQIIQTIHPDTLNSGGKEWQYTYTRLMAPFYTAGNPNSTYDWQNYSTTTNYKNTKNKFNDKRTKRLQTIQAEWQVLYPQLVTSKPTNYDLLQEFGLYSPYYLYPTRINLDWNTPYTYVRYNPLSDKGLGNRIYIQWCSEKSSNYSNTKSKCMLQDMPLFIMLYGYIDWAIKCTGVSSLVKDARLAIRCPYTEPALVGASEEVGFIPISETFMKGDMPVLAPYIPLSWFCKWYPMLAHQKEVIETLVGCGPFMVRDQEANSWDITVGYNATFKWGGSPLPSQPIDDPSQKPTYALPDPDRHPRMLQVTDPSKLGPATVFHSWDIRRGQFSKRSIERVSEYSEDDEYFKTGLPQKRGRFETPVGGLQAEERKGYTLLQALQDSQEETPEEEEQAPQNEEETQQVLLEQLQQQRRHQRLLLRGIKHLFGDVHRLRRGVHWDPVLT</sequence>
<comment type="similarity">
    <text evidence="2 7">Belongs to the anelloviridae capsid protein family.</text>
</comment>
<evidence type="ECO:0000256" key="4">
    <source>
        <dbReference type="ARBA" id="ARBA00022431"/>
    </source>
</evidence>
<evidence type="ECO:0000256" key="2">
    <source>
        <dbReference type="ARBA" id="ARBA00006131"/>
    </source>
</evidence>
<evidence type="ECO:0000256" key="8">
    <source>
        <dbReference type="SAM" id="MobiDB-lite"/>
    </source>
</evidence>
<dbReference type="EMBL" id="PP816389">
    <property type="protein sequence ID" value="XCH55635.1"/>
    <property type="molecule type" value="Genomic_DNA"/>
</dbReference>
<feature type="region of interest" description="Disordered" evidence="8">
    <location>
        <begin position="567"/>
        <end position="588"/>
    </location>
</feature>
<comment type="subcellular location">
    <subcellularLocation>
        <location evidence="1 7">Virion</location>
    </subcellularLocation>
</comment>
<accession>A0AAU8H447</accession>
<evidence type="ECO:0000313" key="9">
    <source>
        <dbReference type="EMBL" id="XCH55635.1"/>
    </source>
</evidence>